<dbReference type="AlphaFoldDB" id="A0AAD3SJ84"/>
<proteinExistence type="predicted"/>
<comment type="caution">
    <text evidence="2">The sequence shown here is derived from an EMBL/GenBank/DDBJ whole genome shotgun (WGS) entry which is preliminary data.</text>
</comment>
<evidence type="ECO:0000256" key="1">
    <source>
        <dbReference type="SAM" id="MobiDB-lite"/>
    </source>
</evidence>
<gene>
    <name evidence="2" type="ORF">Nepgr_013483</name>
</gene>
<dbReference type="EMBL" id="BSYO01000011">
    <property type="protein sequence ID" value="GMH11642.1"/>
    <property type="molecule type" value="Genomic_DNA"/>
</dbReference>
<protein>
    <submittedName>
        <fullName evidence="2">Uncharacterized protein</fullName>
    </submittedName>
</protein>
<name>A0AAD3SJ84_NEPGR</name>
<dbReference type="Proteomes" id="UP001279734">
    <property type="component" value="Unassembled WGS sequence"/>
</dbReference>
<feature type="region of interest" description="Disordered" evidence="1">
    <location>
        <begin position="142"/>
        <end position="164"/>
    </location>
</feature>
<sequence>MHQITRNASWHQNSSWRASNKVNRTATKPEMIFLTLKPPERKWTTQQPTRRASNGADKAGQQHIRKAYRHNNSQRAYYGGPCLPVNKLAGQEPKLLVNKLTGQKPLSFPPIRSAIFKSMIGLSVSPPFTPPPVSPRGLSGVDNAALGLPDSHTHKNLIDPSQVA</sequence>
<feature type="region of interest" description="Disordered" evidence="1">
    <location>
        <begin position="1"/>
        <end position="23"/>
    </location>
</feature>
<accession>A0AAD3SJ84</accession>
<evidence type="ECO:0000313" key="3">
    <source>
        <dbReference type="Proteomes" id="UP001279734"/>
    </source>
</evidence>
<keyword evidence="3" id="KW-1185">Reference proteome</keyword>
<organism evidence="2 3">
    <name type="scientific">Nepenthes gracilis</name>
    <name type="common">Slender pitcher plant</name>
    <dbReference type="NCBI Taxonomy" id="150966"/>
    <lineage>
        <taxon>Eukaryota</taxon>
        <taxon>Viridiplantae</taxon>
        <taxon>Streptophyta</taxon>
        <taxon>Embryophyta</taxon>
        <taxon>Tracheophyta</taxon>
        <taxon>Spermatophyta</taxon>
        <taxon>Magnoliopsida</taxon>
        <taxon>eudicotyledons</taxon>
        <taxon>Gunneridae</taxon>
        <taxon>Pentapetalae</taxon>
        <taxon>Caryophyllales</taxon>
        <taxon>Nepenthaceae</taxon>
        <taxon>Nepenthes</taxon>
    </lineage>
</organism>
<feature type="region of interest" description="Disordered" evidence="1">
    <location>
        <begin position="41"/>
        <end position="71"/>
    </location>
</feature>
<reference evidence="2" key="1">
    <citation type="submission" date="2023-05" db="EMBL/GenBank/DDBJ databases">
        <title>Nepenthes gracilis genome sequencing.</title>
        <authorList>
            <person name="Fukushima K."/>
        </authorList>
    </citation>
    <scope>NUCLEOTIDE SEQUENCE</scope>
    <source>
        <strain evidence="2">SING2019-196</strain>
    </source>
</reference>
<evidence type="ECO:0000313" key="2">
    <source>
        <dbReference type="EMBL" id="GMH11642.1"/>
    </source>
</evidence>